<keyword evidence="6 8" id="KW-1133">Transmembrane helix</keyword>
<dbReference type="Pfam" id="PF00083">
    <property type="entry name" value="Sugar_tr"/>
    <property type="match status" value="1"/>
</dbReference>
<feature type="transmembrane region" description="Helical" evidence="8">
    <location>
        <begin position="21"/>
        <end position="43"/>
    </location>
</feature>
<dbReference type="EMBL" id="VTPC01090900">
    <property type="protein sequence ID" value="KAF2880845.1"/>
    <property type="molecule type" value="Genomic_DNA"/>
</dbReference>
<feature type="transmembrane region" description="Helical" evidence="8">
    <location>
        <begin position="119"/>
        <end position="143"/>
    </location>
</feature>
<dbReference type="InterPro" id="IPR036259">
    <property type="entry name" value="MFS_trans_sf"/>
</dbReference>
<organism evidence="10 11">
    <name type="scientific">Ignelater luminosus</name>
    <name type="common">Cucubano</name>
    <name type="synonym">Pyrophorus luminosus</name>
    <dbReference type="NCBI Taxonomy" id="2038154"/>
    <lineage>
        <taxon>Eukaryota</taxon>
        <taxon>Metazoa</taxon>
        <taxon>Ecdysozoa</taxon>
        <taxon>Arthropoda</taxon>
        <taxon>Hexapoda</taxon>
        <taxon>Insecta</taxon>
        <taxon>Pterygota</taxon>
        <taxon>Neoptera</taxon>
        <taxon>Endopterygota</taxon>
        <taxon>Coleoptera</taxon>
        <taxon>Polyphaga</taxon>
        <taxon>Elateriformia</taxon>
        <taxon>Elateroidea</taxon>
        <taxon>Elateridae</taxon>
        <taxon>Agrypninae</taxon>
        <taxon>Pyrophorini</taxon>
        <taxon>Ignelater</taxon>
    </lineage>
</organism>
<evidence type="ECO:0000256" key="3">
    <source>
        <dbReference type="ARBA" id="ARBA00022475"/>
    </source>
</evidence>
<dbReference type="InterPro" id="IPR020846">
    <property type="entry name" value="MFS_dom"/>
</dbReference>
<sequence>MLLQQNVLQKFVPCNKQPNTWTQVFGIFTVSLAAVTSAVHFSWTSPAIPILISNSTHLETIMTLEEASYLTVIPPVASAVSSPIMAILIDLFGRKPLLMFMAVPHLLAWILIITAENTYIFYLSRFLSGIADAVIFNAGAAYIGEIAIPSVRGSWGNLLAIGIYFGQLLVNIIGAYYSIRTTAYIFISLPIIYLLLMLLLPETPYFLLTKKQEGKARESLRILRWTNNVEDEFVSLTKDVKRQVSESGTFKDIFTIPTNRKALLLSIAIRGAQQLSGFPAFAVYTQFMFQQAGGDISASMSAIIYSAILCVLISTTAFFVDRFGRKPLMTFSSFACGVVLLIEASYFCVDQHHIMDTADFKWMPLAGMLAYTVVFSSGLGIMPTLMLSELFSASIKSKALCVIHISFSIYILTISKLFQVLTSNFGLYVPFYLFSFCCFLSTIFSYLCVPETKGKTLEEIQQSLK</sequence>
<feature type="transmembrane region" description="Helical" evidence="8">
    <location>
        <begin position="155"/>
        <end position="177"/>
    </location>
</feature>
<keyword evidence="3" id="KW-1003">Cell membrane</keyword>
<keyword evidence="2" id="KW-0813">Transport</keyword>
<evidence type="ECO:0000256" key="4">
    <source>
        <dbReference type="ARBA" id="ARBA00022597"/>
    </source>
</evidence>
<protein>
    <recommendedName>
        <fullName evidence="9">Major facilitator superfamily (MFS) profile domain-containing protein</fullName>
    </recommendedName>
</protein>
<feature type="transmembrane region" description="Helical" evidence="8">
    <location>
        <begin position="183"/>
        <end position="208"/>
    </location>
</feature>
<comment type="subcellular location">
    <subcellularLocation>
        <location evidence="1">Cell membrane</location>
        <topology evidence="1">Multi-pass membrane protein</topology>
    </subcellularLocation>
</comment>
<feature type="transmembrane region" description="Helical" evidence="8">
    <location>
        <begin position="67"/>
        <end position="89"/>
    </location>
</feature>
<evidence type="ECO:0000256" key="6">
    <source>
        <dbReference type="ARBA" id="ARBA00022989"/>
    </source>
</evidence>
<keyword evidence="4" id="KW-0762">Sugar transport</keyword>
<accession>A0A8K0FWA1</accession>
<comment type="caution">
    <text evidence="10">The sequence shown here is derived from an EMBL/GenBank/DDBJ whole genome shotgun (WGS) entry which is preliminary data.</text>
</comment>
<evidence type="ECO:0000313" key="11">
    <source>
        <dbReference type="Proteomes" id="UP000801492"/>
    </source>
</evidence>
<feature type="domain" description="Major facilitator superfamily (MFS) profile" evidence="9">
    <location>
        <begin position="26"/>
        <end position="453"/>
    </location>
</feature>
<evidence type="ECO:0000256" key="7">
    <source>
        <dbReference type="ARBA" id="ARBA00023136"/>
    </source>
</evidence>
<name>A0A8K0FWA1_IGNLU</name>
<gene>
    <name evidence="10" type="ORF">ILUMI_25334</name>
</gene>
<keyword evidence="7 8" id="KW-0472">Membrane</keyword>
<dbReference type="InterPro" id="IPR005828">
    <property type="entry name" value="MFS_sugar_transport-like"/>
</dbReference>
<feature type="transmembrane region" description="Helical" evidence="8">
    <location>
        <begin position="327"/>
        <end position="347"/>
    </location>
</feature>
<dbReference type="GO" id="GO:0022857">
    <property type="term" value="F:transmembrane transporter activity"/>
    <property type="evidence" value="ECO:0007669"/>
    <property type="project" value="InterPro"/>
</dbReference>
<feature type="transmembrane region" description="Helical" evidence="8">
    <location>
        <begin position="427"/>
        <end position="449"/>
    </location>
</feature>
<keyword evidence="11" id="KW-1185">Reference proteome</keyword>
<dbReference type="AlphaFoldDB" id="A0A8K0FWA1"/>
<evidence type="ECO:0000259" key="9">
    <source>
        <dbReference type="PROSITE" id="PS50850"/>
    </source>
</evidence>
<dbReference type="Gene3D" id="1.20.1250.20">
    <property type="entry name" value="MFS general substrate transporter like domains"/>
    <property type="match status" value="1"/>
</dbReference>
<dbReference type="PANTHER" id="PTHR48021">
    <property type="match status" value="1"/>
</dbReference>
<evidence type="ECO:0000256" key="8">
    <source>
        <dbReference type="SAM" id="Phobius"/>
    </source>
</evidence>
<evidence type="ECO:0000313" key="10">
    <source>
        <dbReference type="EMBL" id="KAF2880845.1"/>
    </source>
</evidence>
<dbReference type="PROSITE" id="PS00216">
    <property type="entry name" value="SUGAR_TRANSPORT_1"/>
    <property type="match status" value="2"/>
</dbReference>
<dbReference type="SUPFAM" id="SSF103473">
    <property type="entry name" value="MFS general substrate transporter"/>
    <property type="match status" value="1"/>
</dbReference>
<dbReference type="FunFam" id="1.20.1250.20:FF:000218">
    <property type="entry name" value="facilitated trehalose transporter Tret1"/>
    <property type="match status" value="1"/>
</dbReference>
<dbReference type="InterPro" id="IPR050549">
    <property type="entry name" value="MFS_Trehalose_Transporter"/>
</dbReference>
<feature type="transmembrane region" description="Helical" evidence="8">
    <location>
        <begin position="367"/>
        <end position="387"/>
    </location>
</feature>
<feature type="transmembrane region" description="Helical" evidence="8">
    <location>
        <begin position="399"/>
        <end position="421"/>
    </location>
</feature>
<dbReference type="GO" id="GO:0005886">
    <property type="term" value="C:plasma membrane"/>
    <property type="evidence" value="ECO:0007669"/>
    <property type="project" value="UniProtKB-SubCell"/>
</dbReference>
<dbReference type="Proteomes" id="UP000801492">
    <property type="component" value="Unassembled WGS sequence"/>
</dbReference>
<proteinExistence type="predicted"/>
<evidence type="ECO:0000256" key="1">
    <source>
        <dbReference type="ARBA" id="ARBA00004651"/>
    </source>
</evidence>
<evidence type="ECO:0000256" key="5">
    <source>
        <dbReference type="ARBA" id="ARBA00022692"/>
    </source>
</evidence>
<evidence type="ECO:0000256" key="2">
    <source>
        <dbReference type="ARBA" id="ARBA00022448"/>
    </source>
</evidence>
<dbReference type="PANTHER" id="PTHR48021:SF46">
    <property type="entry name" value="MAJOR FACILITATOR SUPERFAMILY (MFS) PROFILE DOMAIN-CONTAINING PROTEIN"/>
    <property type="match status" value="1"/>
</dbReference>
<dbReference type="InterPro" id="IPR005829">
    <property type="entry name" value="Sugar_transporter_CS"/>
</dbReference>
<feature type="transmembrane region" description="Helical" evidence="8">
    <location>
        <begin position="96"/>
        <end position="113"/>
    </location>
</feature>
<feature type="transmembrane region" description="Helical" evidence="8">
    <location>
        <begin position="296"/>
        <end position="320"/>
    </location>
</feature>
<dbReference type="OrthoDB" id="6133115at2759"/>
<keyword evidence="5 8" id="KW-0812">Transmembrane</keyword>
<dbReference type="PROSITE" id="PS50850">
    <property type="entry name" value="MFS"/>
    <property type="match status" value="1"/>
</dbReference>
<reference evidence="10" key="1">
    <citation type="submission" date="2019-08" db="EMBL/GenBank/DDBJ databases">
        <title>The genome of the North American firefly Photinus pyralis.</title>
        <authorList>
            <consortium name="Photinus pyralis genome working group"/>
            <person name="Fallon T.R."/>
            <person name="Sander Lower S.E."/>
            <person name="Weng J.-K."/>
        </authorList>
    </citation>
    <scope>NUCLEOTIDE SEQUENCE</scope>
    <source>
        <strain evidence="10">TRF0915ILg1</strain>
        <tissue evidence="10">Whole body</tissue>
    </source>
</reference>